<gene>
    <name evidence="2" type="ORF">ANSO36C_67470</name>
</gene>
<organism evidence="2 3">
    <name type="scientific">Nostoc cf. commune SO-36</name>
    <dbReference type="NCBI Taxonomy" id="449208"/>
    <lineage>
        <taxon>Bacteria</taxon>
        <taxon>Bacillati</taxon>
        <taxon>Cyanobacteriota</taxon>
        <taxon>Cyanophyceae</taxon>
        <taxon>Nostocales</taxon>
        <taxon>Nostocaceae</taxon>
        <taxon>Nostoc</taxon>
    </lineage>
</organism>
<evidence type="ECO:0000256" key="1">
    <source>
        <dbReference type="SAM" id="MobiDB-lite"/>
    </source>
</evidence>
<dbReference type="EMBL" id="AP025735">
    <property type="protein sequence ID" value="BDI20945.1"/>
    <property type="molecule type" value="Genomic_DNA"/>
</dbReference>
<dbReference type="RefSeq" id="WP_251960986.1">
    <property type="nucleotide sequence ID" value="NZ_AP025735.1"/>
</dbReference>
<accession>A0ABM7ZC98</accession>
<reference evidence="2" key="1">
    <citation type="submission" date="2022-04" db="EMBL/GenBank/DDBJ databases">
        <title>Complete genome sequence of a cyanobacterium, Nostoc sp. SO-36, isolated in Antarctica.</title>
        <authorList>
            <person name="Kanesaki Y."/>
            <person name="Effendi D."/>
            <person name="Sakamoto T."/>
            <person name="Ohtani S."/>
            <person name="Awai K."/>
        </authorList>
    </citation>
    <scope>NUCLEOTIDE SEQUENCE</scope>
    <source>
        <strain evidence="2">SO-36</strain>
        <plasmid evidence="2">pANSO36C</plasmid>
    </source>
</reference>
<sequence length="144" mass="15982">MATAKTQTQSTQTEWIDEMTYQAGVHIEKGKQRSHTLRGERSKTKATEKWADKQEVKAQRQEVQLETEKIKLQTDKEKKGIAETNLKGTQAAGVLNEIGWRQRLVKKSYGVGINPGSMAKAIAPTTAEVIDLVGTVTSKVKEKS</sequence>
<name>A0ABM7ZC98_NOSCO</name>
<evidence type="ECO:0000313" key="2">
    <source>
        <dbReference type="EMBL" id="BDI20945.1"/>
    </source>
</evidence>
<protein>
    <submittedName>
        <fullName evidence="2">Uncharacterized protein</fullName>
    </submittedName>
</protein>
<keyword evidence="2" id="KW-0614">Plasmid</keyword>
<evidence type="ECO:0000313" key="3">
    <source>
        <dbReference type="Proteomes" id="UP001055453"/>
    </source>
</evidence>
<proteinExistence type="predicted"/>
<keyword evidence="3" id="KW-1185">Reference proteome</keyword>
<geneLocation type="plasmid" evidence="2 3">
    <name>pANSO36C</name>
</geneLocation>
<feature type="region of interest" description="Disordered" evidence="1">
    <location>
        <begin position="28"/>
        <end position="53"/>
    </location>
</feature>
<dbReference type="Proteomes" id="UP001055453">
    <property type="component" value="Plasmid pANSO36C"/>
</dbReference>